<feature type="domain" description="TPM" evidence="1">
    <location>
        <begin position="19"/>
        <end position="142"/>
    </location>
</feature>
<dbReference type="PANTHER" id="PTHR30373">
    <property type="entry name" value="UPF0603 PROTEIN YGCG"/>
    <property type="match status" value="1"/>
</dbReference>
<name>A0A0R3CQP1_9BRAD</name>
<comment type="caution">
    <text evidence="2">The sequence shown here is derived from an EMBL/GenBank/DDBJ whole genome shotgun (WGS) entry which is preliminary data.</text>
</comment>
<dbReference type="Pfam" id="PF04536">
    <property type="entry name" value="TPM_phosphatase"/>
    <property type="match status" value="1"/>
</dbReference>
<dbReference type="STRING" id="108015.GA0061099_1003709"/>
<dbReference type="Gene3D" id="3.10.310.50">
    <property type="match status" value="1"/>
</dbReference>
<organism evidence="2 3">
    <name type="scientific">Bradyrhizobium yuanmingense</name>
    <dbReference type="NCBI Taxonomy" id="108015"/>
    <lineage>
        <taxon>Bacteria</taxon>
        <taxon>Pseudomonadati</taxon>
        <taxon>Pseudomonadota</taxon>
        <taxon>Alphaproteobacteria</taxon>
        <taxon>Hyphomicrobiales</taxon>
        <taxon>Nitrobacteraceae</taxon>
        <taxon>Bradyrhizobium</taxon>
    </lineage>
</organism>
<evidence type="ECO:0000313" key="3">
    <source>
        <dbReference type="Proteomes" id="UP000051380"/>
    </source>
</evidence>
<proteinExistence type="predicted"/>
<sequence length="165" mass="18589">MSIKRIARHLVQHHWRAKQIFPQAVLDRIEQAIKRGEATHSGQVRFVVEGALDGGPLFRNQPARERALDVFSHLRIWDTAHNNGVLIYLLLADRDVEIIADRGIDAKVGAEGWETICRAMEAEFRSGRFERGVISGIEAVSREMAKHFPKQGPHANELPDAPVVM</sequence>
<gene>
    <name evidence="2" type="ORF">AOQ72_20075</name>
</gene>
<dbReference type="Proteomes" id="UP000051380">
    <property type="component" value="Unassembled WGS sequence"/>
</dbReference>
<dbReference type="RefSeq" id="WP_057027765.1">
    <property type="nucleotide sequence ID" value="NZ_LJYF01000026.1"/>
</dbReference>
<evidence type="ECO:0000259" key="1">
    <source>
        <dbReference type="Pfam" id="PF04536"/>
    </source>
</evidence>
<dbReference type="EMBL" id="LJYF01000026">
    <property type="protein sequence ID" value="KRP96574.1"/>
    <property type="molecule type" value="Genomic_DNA"/>
</dbReference>
<dbReference type="PANTHER" id="PTHR30373:SF8">
    <property type="entry name" value="BLL7265 PROTEIN"/>
    <property type="match status" value="1"/>
</dbReference>
<dbReference type="AlphaFoldDB" id="A0A0R3CQP1"/>
<dbReference type="InterPro" id="IPR007621">
    <property type="entry name" value="TPM_dom"/>
</dbReference>
<dbReference type="OrthoDB" id="5825388at2"/>
<evidence type="ECO:0000313" key="2">
    <source>
        <dbReference type="EMBL" id="KRP96574.1"/>
    </source>
</evidence>
<accession>A0A0R3CQP1</accession>
<reference evidence="2 3" key="1">
    <citation type="submission" date="2015-09" db="EMBL/GenBank/DDBJ databases">
        <title>Draft Genome Sequence of the Strain BR 3267 (Bradyrhizobium yuanmingense) recommended as inoculant for cowpea in Brazil.</title>
        <authorList>
            <person name="Simoes-Araujo J.L."/>
            <person name="Zilli J.E."/>
        </authorList>
    </citation>
    <scope>NUCLEOTIDE SEQUENCE [LARGE SCALE GENOMIC DNA]</scope>
    <source>
        <strain evidence="2 3">BR3267</strain>
    </source>
</reference>
<protein>
    <recommendedName>
        <fullName evidence="1">TPM domain-containing protein</fullName>
    </recommendedName>
</protein>